<dbReference type="Proteomes" id="UP000772181">
    <property type="component" value="Unassembled WGS sequence"/>
</dbReference>
<dbReference type="InterPro" id="IPR009057">
    <property type="entry name" value="Homeodomain-like_sf"/>
</dbReference>
<organism evidence="1 2">
    <name type="scientific">Tectimicrobiota bacterium</name>
    <dbReference type="NCBI Taxonomy" id="2528274"/>
    <lineage>
        <taxon>Bacteria</taxon>
        <taxon>Pseudomonadati</taxon>
        <taxon>Nitrospinota/Tectimicrobiota group</taxon>
        <taxon>Candidatus Tectimicrobiota</taxon>
    </lineage>
</organism>
<proteinExistence type="predicted"/>
<evidence type="ECO:0000313" key="1">
    <source>
        <dbReference type="EMBL" id="MBI4595932.1"/>
    </source>
</evidence>
<accession>A0A933GLS0</accession>
<sequence length="111" mass="13078">MELESYFDFLAPDDIRLKGTRIGIETILYDYIHRSQSPEAIAARYPSLTLEKVYATITYYLHNREAVNTYLEDWLEHGRRMREEQERNLPPVVVKLRAMATKHQHAEAQPS</sequence>
<reference evidence="1" key="1">
    <citation type="submission" date="2020-07" db="EMBL/GenBank/DDBJ databases">
        <title>Huge and variable diversity of episymbiotic CPR bacteria and DPANN archaea in groundwater ecosystems.</title>
        <authorList>
            <person name="He C.Y."/>
            <person name="Keren R."/>
            <person name="Whittaker M."/>
            <person name="Farag I.F."/>
            <person name="Doudna J."/>
            <person name="Cate J.H.D."/>
            <person name="Banfield J.F."/>
        </authorList>
    </citation>
    <scope>NUCLEOTIDE SEQUENCE</scope>
    <source>
        <strain evidence="1">NC_groundwater_1482_Ag_S-0.65um_47_24</strain>
    </source>
</reference>
<dbReference type="AlphaFoldDB" id="A0A933GLS0"/>
<evidence type="ECO:0000313" key="2">
    <source>
        <dbReference type="Proteomes" id="UP000772181"/>
    </source>
</evidence>
<name>A0A933GLS0_UNCTE</name>
<dbReference type="SUPFAM" id="SSF46689">
    <property type="entry name" value="Homeodomain-like"/>
    <property type="match status" value="1"/>
</dbReference>
<comment type="caution">
    <text evidence="1">The sequence shown here is derived from an EMBL/GenBank/DDBJ whole genome shotgun (WGS) entry which is preliminary data.</text>
</comment>
<dbReference type="Pfam" id="PF04255">
    <property type="entry name" value="DUF433"/>
    <property type="match status" value="1"/>
</dbReference>
<protein>
    <submittedName>
        <fullName evidence="1">DUF433 domain-containing protein</fullName>
    </submittedName>
</protein>
<dbReference type="InterPro" id="IPR036388">
    <property type="entry name" value="WH-like_DNA-bd_sf"/>
</dbReference>
<dbReference type="InterPro" id="IPR007367">
    <property type="entry name" value="DUF433"/>
</dbReference>
<dbReference type="Gene3D" id="1.10.10.10">
    <property type="entry name" value="Winged helix-like DNA-binding domain superfamily/Winged helix DNA-binding domain"/>
    <property type="match status" value="1"/>
</dbReference>
<gene>
    <name evidence="1" type="ORF">HY730_06075</name>
</gene>
<dbReference type="EMBL" id="JACQWF010000271">
    <property type="protein sequence ID" value="MBI4595932.1"/>
    <property type="molecule type" value="Genomic_DNA"/>
</dbReference>